<dbReference type="GO" id="GO:0008168">
    <property type="term" value="F:methyltransferase activity"/>
    <property type="evidence" value="ECO:0007669"/>
    <property type="project" value="UniProtKB-KW"/>
</dbReference>
<keyword evidence="1" id="KW-0808">Transferase</keyword>
<protein>
    <submittedName>
        <fullName evidence="1">SAM-dependent methyltransferase</fullName>
    </submittedName>
</protein>
<dbReference type="CDD" id="cd02440">
    <property type="entry name" value="AdoMet_MTases"/>
    <property type="match status" value="1"/>
</dbReference>
<dbReference type="PANTHER" id="PTHR43861">
    <property type="entry name" value="TRANS-ACONITATE 2-METHYLTRANSFERASE-RELATED"/>
    <property type="match status" value="1"/>
</dbReference>
<dbReference type="EMBL" id="NAOO01000007">
    <property type="protein sequence ID" value="RFB97812.1"/>
    <property type="molecule type" value="Genomic_DNA"/>
</dbReference>
<comment type="caution">
    <text evidence="1">The sequence shown here is derived from an EMBL/GenBank/DDBJ whole genome shotgun (WGS) entry which is preliminary data.</text>
</comment>
<gene>
    <name evidence="1" type="ORF">B5K10_07910</name>
</gene>
<dbReference type="InterPro" id="IPR029063">
    <property type="entry name" value="SAM-dependent_MTases_sf"/>
</dbReference>
<dbReference type="Proteomes" id="UP000256748">
    <property type="component" value="Unassembled WGS sequence"/>
</dbReference>
<keyword evidence="1" id="KW-0489">Methyltransferase</keyword>
<dbReference type="Gene3D" id="3.40.50.150">
    <property type="entry name" value="Vaccinia Virus protein VP39"/>
    <property type="match status" value="1"/>
</dbReference>
<evidence type="ECO:0000313" key="1">
    <source>
        <dbReference type="EMBL" id="RFB97812.1"/>
    </source>
</evidence>
<dbReference type="GO" id="GO:0032259">
    <property type="term" value="P:methylation"/>
    <property type="evidence" value="ECO:0007669"/>
    <property type="project" value="UniProtKB-KW"/>
</dbReference>
<dbReference type="AlphaFoldDB" id="A0A3E1BTP6"/>
<organism evidence="1 2">
    <name type="scientific">Rhizobium leguminosarum bv. trifolii</name>
    <dbReference type="NCBI Taxonomy" id="386"/>
    <lineage>
        <taxon>Bacteria</taxon>
        <taxon>Pseudomonadati</taxon>
        <taxon>Pseudomonadota</taxon>
        <taxon>Alphaproteobacteria</taxon>
        <taxon>Hyphomicrobiales</taxon>
        <taxon>Rhizobiaceae</taxon>
        <taxon>Rhizobium/Agrobacterium group</taxon>
        <taxon>Rhizobium</taxon>
    </lineage>
</organism>
<dbReference type="SUPFAM" id="SSF53335">
    <property type="entry name" value="S-adenosyl-L-methionine-dependent methyltransferases"/>
    <property type="match status" value="1"/>
</dbReference>
<name>A0A3E1BTP6_RHILT</name>
<reference evidence="1 2" key="1">
    <citation type="submission" date="2017-03" db="EMBL/GenBank/DDBJ databases">
        <title>Genome analysis of Rhizobial strains effectives or ineffectives for nitrogen fixation isolated from bean seeds.</title>
        <authorList>
            <person name="Peralta H."/>
            <person name="Aguilar-Vera A."/>
            <person name="Mora Y."/>
            <person name="Vargas-Lagunas C."/>
            <person name="Girard L."/>
            <person name="Mora J."/>
        </authorList>
    </citation>
    <scope>NUCLEOTIDE SEQUENCE [LARGE SCALE GENOMIC DNA]</scope>
    <source>
        <strain evidence="1 2">CCGM5</strain>
    </source>
</reference>
<proteinExistence type="predicted"/>
<dbReference type="Pfam" id="PF13489">
    <property type="entry name" value="Methyltransf_23"/>
    <property type="match status" value="1"/>
</dbReference>
<sequence length="240" mass="26486">MTNALDNHLAAYTGDNLYDFDNQILLNWYPPRIAALCEGASSLLELGLGHGYTTSILSKNFERHLVLDGSPAVIANFKAAYPDCPAEVRETYFEVFDTSERFDVIVMGFILEHVDDPVQIMAAYKKFLKPGGRMFVAVPNAEVLNRRLGHLAGLLPDMQALSANDHLLGHQRYYTVDTLKADIDHAGYDAARLEGIYLKPLTTSQLVALNLSGAIIRSLCEVGINYPELSCGILAEITPR</sequence>
<dbReference type="RefSeq" id="WP_116274493.1">
    <property type="nucleotide sequence ID" value="NZ_KZ859521.1"/>
</dbReference>
<accession>A0A3E1BTP6</accession>
<evidence type="ECO:0000313" key="2">
    <source>
        <dbReference type="Proteomes" id="UP000256748"/>
    </source>
</evidence>